<gene>
    <name evidence="13" type="ORF">ACFPN2_23435</name>
</gene>
<dbReference type="Gene3D" id="1.20.1250.20">
    <property type="entry name" value="MFS general substrate transporter like domains"/>
    <property type="match status" value="2"/>
</dbReference>
<dbReference type="EMBL" id="JBHSDU010000014">
    <property type="protein sequence ID" value="MFC4312054.1"/>
    <property type="molecule type" value="Genomic_DNA"/>
</dbReference>
<evidence type="ECO:0000256" key="10">
    <source>
        <dbReference type="ARBA" id="ARBA00023136"/>
    </source>
</evidence>
<dbReference type="Proteomes" id="UP001595904">
    <property type="component" value="Unassembled WGS sequence"/>
</dbReference>
<reference evidence="14" key="1">
    <citation type="journal article" date="2019" name="Int. J. Syst. Evol. Microbiol.">
        <title>The Global Catalogue of Microorganisms (GCM) 10K type strain sequencing project: providing services to taxonomists for standard genome sequencing and annotation.</title>
        <authorList>
            <consortium name="The Broad Institute Genomics Platform"/>
            <consortium name="The Broad Institute Genome Sequencing Center for Infectious Disease"/>
            <person name="Wu L."/>
            <person name="Ma J."/>
        </authorList>
    </citation>
    <scope>NUCLEOTIDE SEQUENCE [LARGE SCALE GENOMIC DNA]</scope>
    <source>
        <strain evidence="14">CGMCC 1.10759</strain>
    </source>
</reference>
<feature type="transmembrane region" description="Helical" evidence="11">
    <location>
        <begin position="152"/>
        <end position="174"/>
    </location>
</feature>
<keyword evidence="4" id="KW-0813">Transport</keyword>
<keyword evidence="7" id="KW-0762">Sugar transport</keyword>
<feature type="transmembrane region" description="Helical" evidence="11">
    <location>
        <begin position="201"/>
        <end position="220"/>
    </location>
</feature>
<evidence type="ECO:0000256" key="7">
    <source>
        <dbReference type="ARBA" id="ARBA00022597"/>
    </source>
</evidence>
<evidence type="ECO:0000259" key="12">
    <source>
        <dbReference type="PROSITE" id="PS50850"/>
    </source>
</evidence>
<dbReference type="PANTHER" id="PTHR43702:SF3">
    <property type="entry name" value="PROTEIN TSGA"/>
    <property type="match status" value="1"/>
</dbReference>
<dbReference type="PANTHER" id="PTHR43702">
    <property type="entry name" value="L-FUCOSE-PROTON SYMPORTER"/>
    <property type="match status" value="1"/>
</dbReference>
<name>A0ABV8T097_9GAMM</name>
<evidence type="ECO:0000256" key="9">
    <source>
        <dbReference type="ARBA" id="ARBA00022989"/>
    </source>
</evidence>
<feature type="transmembrane region" description="Helical" evidence="11">
    <location>
        <begin position="371"/>
        <end position="390"/>
    </location>
</feature>
<keyword evidence="5" id="KW-1003">Cell membrane</keyword>
<evidence type="ECO:0000256" key="2">
    <source>
        <dbReference type="ARBA" id="ARBA00004429"/>
    </source>
</evidence>
<feature type="transmembrane region" description="Helical" evidence="11">
    <location>
        <begin position="89"/>
        <end position="108"/>
    </location>
</feature>
<evidence type="ECO:0000256" key="4">
    <source>
        <dbReference type="ARBA" id="ARBA00022448"/>
    </source>
</evidence>
<keyword evidence="9 11" id="KW-1133">Transmembrane helix</keyword>
<feature type="transmembrane region" description="Helical" evidence="11">
    <location>
        <begin position="335"/>
        <end position="359"/>
    </location>
</feature>
<organism evidence="13 14">
    <name type="scientific">Steroidobacter flavus</name>
    <dbReference type="NCBI Taxonomy" id="1842136"/>
    <lineage>
        <taxon>Bacteria</taxon>
        <taxon>Pseudomonadati</taxon>
        <taxon>Pseudomonadota</taxon>
        <taxon>Gammaproteobacteria</taxon>
        <taxon>Steroidobacterales</taxon>
        <taxon>Steroidobacteraceae</taxon>
        <taxon>Steroidobacter</taxon>
    </lineage>
</organism>
<accession>A0ABV8T097</accession>
<feature type="transmembrane region" description="Helical" evidence="11">
    <location>
        <begin position="21"/>
        <end position="39"/>
    </location>
</feature>
<feature type="transmembrane region" description="Helical" evidence="11">
    <location>
        <begin position="283"/>
        <end position="301"/>
    </location>
</feature>
<feature type="transmembrane region" description="Helical" evidence="11">
    <location>
        <begin position="114"/>
        <end position="140"/>
    </location>
</feature>
<feature type="transmembrane region" description="Helical" evidence="11">
    <location>
        <begin position="396"/>
        <end position="415"/>
    </location>
</feature>
<dbReference type="NCBIfam" id="TIGR01272">
    <property type="entry name" value="gluP"/>
    <property type="match status" value="1"/>
</dbReference>
<evidence type="ECO:0000256" key="1">
    <source>
        <dbReference type="ARBA" id="ARBA00003321"/>
    </source>
</evidence>
<comment type="similarity">
    <text evidence="3">Belongs to the major facilitator superfamily. FHS transporter (TC 2.A.1.7) family.</text>
</comment>
<comment type="function">
    <text evidence="1">Intake of glucose and galactose.</text>
</comment>
<evidence type="ECO:0000256" key="3">
    <source>
        <dbReference type="ARBA" id="ARBA00009120"/>
    </source>
</evidence>
<dbReference type="Pfam" id="PF07690">
    <property type="entry name" value="MFS_1"/>
    <property type="match status" value="1"/>
</dbReference>
<proteinExistence type="inferred from homology"/>
<dbReference type="CDD" id="cd17394">
    <property type="entry name" value="MFS_FucP_like"/>
    <property type="match status" value="1"/>
</dbReference>
<evidence type="ECO:0000256" key="6">
    <source>
        <dbReference type="ARBA" id="ARBA00022519"/>
    </source>
</evidence>
<evidence type="ECO:0000313" key="14">
    <source>
        <dbReference type="Proteomes" id="UP001595904"/>
    </source>
</evidence>
<feature type="transmembrane region" description="Helical" evidence="11">
    <location>
        <begin position="308"/>
        <end position="329"/>
    </location>
</feature>
<protein>
    <submittedName>
        <fullName evidence="13">Sugar MFS transporter</fullName>
    </submittedName>
</protein>
<sequence>MVATVGPAVARTTAVNGSHNGALAVLATIFFMWGFVTVLNDVLIPHLKSVFDLTYTATLLIQFVFFGTYFLMALPGAKLIEGFGYRRSIAIGLAITGVGAAGFIPAATLPSYPLFLGALFVLAAGITVLQVAANPYVAVIGPPQTASSRLNLVQAFNSLGTAVAPTFGGMLILANTVGGTSSHEQVLSQAQRAADALAVRWPYAGIALLLLVLAVVIYLWPLPPVPTEDTPDDRVNDSVWRHRRLVLGLAAIFTYVGAEIAVGSFLINYISGPTVGNMSHADSAFYVTLFWSGAMAGRFVGSGLMRVIPPWSMLAIQSIAATLLILLSISTSGTVAIWTIVLVGLMNSIMFPTIFALAIEGLGHLTQRGSGLLIMAIVGGAIVPLIQAVIADAHGIRLAFLVPAACYLCVLYFALACRPAARY</sequence>
<keyword evidence="10 11" id="KW-0472">Membrane</keyword>
<feature type="transmembrane region" description="Helical" evidence="11">
    <location>
        <begin position="59"/>
        <end position="77"/>
    </location>
</feature>
<dbReference type="InterPro" id="IPR011701">
    <property type="entry name" value="MFS"/>
</dbReference>
<dbReference type="SUPFAM" id="SSF103473">
    <property type="entry name" value="MFS general substrate transporter"/>
    <property type="match status" value="1"/>
</dbReference>
<feature type="transmembrane region" description="Helical" evidence="11">
    <location>
        <begin position="245"/>
        <end position="271"/>
    </location>
</feature>
<keyword evidence="6" id="KW-0997">Cell inner membrane</keyword>
<dbReference type="RefSeq" id="WP_380601123.1">
    <property type="nucleotide sequence ID" value="NZ_JBHSDU010000014.1"/>
</dbReference>
<evidence type="ECO:0000256" key="8">
    <source>
        <dbReference type="ARBA" id="ARBA00022692"/>
    </source>
</evidence>
<evidence type="ECO:0000256" key="5">
    <source>
        <dbReference type="ARBA" id="ARBA00022475"/>
    </source>
</evidence>
<comment type="caution">
    <text evidence="13">The sequence shown here is derived from an EMBL/GenBank/DDBJ whole genome shotgun (WGS) entry which is preliminary data.</text>
</comment>
<evidence type="ECO:0000313" key="13">
    <source>
        <dbReference type="EMBL" id="MFC4312054.1"/>
    </source>
</evidence>
<evidence type="ECO:0000256" key="11">
    <source>
        <dbReference type="SAM" id="Phobius"/>
    </source>
</evidence>
<dbReference type="InterPro" id="IPR050375">
    <property type="entry name" value="MFS_TsgA-like"/>
</dbReference>
<keyword evidence="8 11" id="KW-0812">Transmembrane</keyword>
<dbReference type="PROSITE" id="PS50850">
    <property type="entry name" value="MFS"/>
    <property type="match status" value="1"/>
</dbReference>
<feature type="domain" description="Major facilitator superfamily (MFS) profile" evidence="12">
    <location>
        <begin position="22"/>
        <end position="422"/>
    </location>
</feature>
<dbReference type="InterPro" id="IPR020846">
    <property type="entry name" value="MFS_dom"/>
</dbReference>
<dbReference type="InterPro" id="IPR036259">
    <property type="entry name" value="MFS_trans_sf"/>
</dbReference>
<dbReference type="InterPro" id="IPR005964">
    <property type="entry name" value="Glc/Gal_transptr_bac"/>
</dbReference>
<keyword evidence="14" id="KW-1185">Reference proteome</keyword>
<comment type="subcellular location">
    <subcellularLocation>
        <location evidence="2">Cell inner membrane</location>
        <topology evidence="2">Multi-pass membrane protein</topology>
    </subcellularLocation>
</comment>